<protein>
    <recommendedName>
        <fullName evidence="3">Lipoprotein</fullName>
    </recommendedName>
</protein>
<name>A0ABX5Q2L6_9FLAO</name>
<dbReference type="PROSITE" id="PS51257">
    <property type="entry name" value="PROKAR_LIPOPROTEIN"/>
    <property type="match status" value="1"/>
</dbReference>
<accession>A0ABX5Q2L6</accession>
<evidence type="ECO:0008006" key="3">
    <source>
        <dbReference type="Google" id="ProtNLM"/>
    </source>
</evidence>
<evidence type="ECO:0000313" key="2">
    <source>
        <dbReference type="Proteomes" id="UP000248584"/>
    </source>
</evidence>
<dbReference type="RefSeq" id="WP_015361891.1">
    <property type="nucleotide sequence ID" value="NZ_QKZR01000001.1"/>
</dbReference>
<evidence type="ECO:0000313" key="1">
    <source>
        <dbReference type="EMBL" id="PZX44052.1"/>
    </source>
</evidence>
<organism evidence="1 2">
    <name type="scientific">Nonlabens dokdonensis</name>
    <dbReference type="NCBI Taxonomy" id="328515"/>
    <lineage>
        <taxon>Bacteria</taxon>
        <taxon>Pseudomonadati</taxon>
        <taxon>Bacteroidota</taxon>
        <taxon>Flavobacteriia</taxon>
        <taxon>Flavobacteriales</taxon>
        <taxon>Flavobacteriaceae</taxon>
        <taxon>Nonlabens</taxon>
    </lineage>
</organism>
<dbReference type="InterPro" id="IPR032206">
    <property type="entry name" value="DUF5025"/>
</dbReference>
<reference evidence="1 2" key="1">
    <citation type="submission" date="2018-06" db="EMBL/GenBank/DDBJ databases">
        <title>Genomic Encyclopedia of Archaeal and Bacterial Type Strains, Phase II (KMG-II): from individual species to whole genera.</title>
        <authorList>
            <person name="Goeker M."/>
        </authorList>
    </citation>
    <scope>NUCLEOTIDE SEQUENCE [LARGE SCALE GENOMIC DNA]</scope>
    <source>
        <strain evidence="1 2">DSM 17205</strain>
    </source>
</reference>
<proteinExistence type="predicted"/>
<dbReference type="Proteomes" id="UP000248584">
    <property type="component" value="Unassembled WGS sequence"/>
</dbReference>
<keyword evidence="2" id="KW-1185">Reference proteome</keyword>
<comment type="caution">
    <text evidence="1">The sequence shown here is derived from an EMBL/GenBank/DDBJ whole genome shotgun (WGS) entry which is preliminary data.</text>
</comment>
<dbReference type="EMBL" id="QKZR01000001">
    <property type="protein sequence ID" value="PZX44052.1"/>
    <property type="molecule type" value="Genomic_DNA"/>
</dbReference>
<dbReference type="Pfam" id="PF16428">
    <property type="entry name" value="DUF5025"/>
    <property type="match status" value="1"/>
</dbReference>
<gene>
    <name evidence="1" type="ORF">LX97_01060</name>
</gene>
<sequence>MKNPFKDLSNRIYCGFAIILSLCFLIACDSDDAPSQESLLPPITMTGENTFGCLIDGKFFRPRDGDTSINVANRGLRVLRSETNNIEFESHDFKTNVARTFIIHVEDLLLSGEGIYEVNTSNGLRSLDGNNNSYIHCTTKSPLTDEQAFYTSYDNSGNIYIEELLLDSVNGNIISGTFNAKLTNILNPQDTVLINKGRFDINSITILQTTFN</sequence>